<feature type="compositionally biased region" description="Polar residues" evidence="1">
    <location>
        <begin position="336"/>
        <end position="346"/>
    </location>
</feature>
<feature type="compositionally biased region" description="Basic and acidic residues" evidence="1">
    <location>
        <begin position="287"/>
        <end position="298"/>
    </location>
</feature>
<evidence type="ECO:0000313" key="2">
    <source>
        <dbReference type="EMBL" id="KAK5107661.1"/>
    </source>
</evidence>
<evidence type="ECO:0000313" key="3">
    <source>
        <dbReference type="Proteomes" id="UP001310890"/>
    </source>
</evidence>
<proteinExistence type="predicted"/>
<name>A0AAN7YGM4_9PEZI</name>
<feature type="compositionally biased region" description="Low complexity" evidence="1">
    <location>
        <begin position="319"/>
        <end position="335"/>
    </location>
</feature>
<protein>
    <submittedName>
        <fullName evidence="2">Uncharacterized protein</fullName>
    </submittedName>
</protein>
<reference evidence="2" key="1">
    <citation type="submission" date="2023-08" db="EMBL/GenBank/DDBJ databases">
        <title>Black Yeasts Isolated from many extreme environments.</title>
        <authorList>
            <person name="Coleine C."/>
            <person name="Stajich J.E."/>
            <person name="Selbmann L."/>
        </authorList>
    </citation>
    <scope>NUCLEOTIDE SEQUENCE</scope>
    <source>
        <strain evidence="2">CCFEE 5401</strain>
    </source>
</reference>
<comment type="caution">
    <text evidence="2">The sequence shown here is derived from an EMBL/GenBank/DDBJ whole genome shotgun (WGS) entry which is preliminary data.</text>
</comment>
<feature type="compositionally biased region" description="Polar residues" evidence="1">
    <location>
        <begin position="300"/>
        <end position="311"/>
    </location>
</feature>
<gene>
    <name evidence="2" type="ORF">LTR62_000942</name>
</gene>
<evidence type="ECO:0000256" key="1">
    <source>
        <dbReference type="SAM" id="MobiDB-lite"/>
    </source>
</evidence>
<dbReference type="AlphaFoldDB" id="A0AAN7YGM4"/>
<feature type="region of interest" description="Disordered" evidence="1">
    <location>
        <begin position="281"/>
        <end position="346"/>
    </location>
</feature>
<accession>A0AAN7YGM4</accession>
<dbReference type="EMBL" id="JAVRRL010000112">
    <property type="protein sequence ID" value="KAK5107661.1"/>
    <property type="molecule type" value="Genomic_DNA"/>
</dbReference>
<organism evidence="2 3">
    <name type="scientific">Meristemomyces frigidus</name>
    <dbReference type="NCBI Taxonomy" id="1508187"/>
    <lineage>
        <taxon>Eukaryota</taxon>
        <taxon>Fungi</taxon>
        <taxon>Dikarya</taxon>
        <taxon>Ascomycota</taxon>
        <taxon>Pezizomycotina</taxon>
        <taxon>Dothideomycetes</taxon>
        <taxon>Dothideomycetidae</taxon>
        <taxon>Mycosphaerellales</taxon>
        <taxon>Teratosphaeriaceae</taxon>
        <taxon>Meristemomyces</taxon>
    </lineage>
</organism>
<sequence>MAPPVTFDFSGITTELGSMLNAIAESNRELVKTFIAESNRETVKTIKALLAEERAAPEPTHKELEGEGLRAQIIGTSFSSKIANTVTDDGAENANVLLPIMMPASITATIWDSKSNARVLPTMYIVTSVAYATDTGEPRIHACVIFGDINTANKTQLFCTTTPAPTTTEAFQNLLAISGILIDKFFFKFNKYTDGNRHRVVGGAYFENEKPKEIERDTRDIWWGLASGVPQSVRDNSEEGVSYEPRYPMPDYSNPPPGYIGNGHGDGFFFVGYGDADGPPLNPKASFESERARQEKYKSYGTTASSFNNDASRAKDSKNPSSGPSVNQSSSTSTGYDWSNLTGRRY</sequence>
<dbReference type="Proteomes" id="UP001310890">
    <property type="component" value="Unassembled WGS sequence"/>
</dbReference>